<dbReference type="InterPro" id="IPR001279">
    <property type="entry name" value="Metallo-B-lactamas"/>
</dbReference>
<sequence length="287" mass="30817">MKEKLSKINLTFAAIAILVIADIFVWSAVFSEKPSDSASVSFFDIGQGDSIFIEATNGNQILVDGGPDGSVLRELSAAMPFYDRFIDVVVATHPDADHIGGLVDVVERYRIGAFIEPGVSSNTAFYQALKSAVADKKIPTFLARRGMSIDLGDGGSLVILFPDRDVSGVETNTASIVAKFQFGQNSVMLTGDSPQSIEEYLVSINGERLASDILKVGHHGSRTSSSESFVSAVNPQMAIISAGKDNRYGHPHSEVIDLFSKFYIEMLNTAKEGTIGFALNGASIIRK</sequence>
<evidence type="ECO:0000313" key="2">
    <source>
        <dbReference type="EMBL" id="OHB04407.1"/>
    </source>
</evidence>
<name>A0A1G2U4H5_9BACT</name>
<protein>
    <recommendedName>
        <fullName evidence="1">Metallo-beta-lactamase domain-containing protein</fullName>
    </recommendedName>
</protein>
<dbReference type="Proteomes" id="UP000176800">
    <property type="component" value="Unassembled WGS sequence"/>
</dbReference>
<dbReference type="PANTHER" id="PTHR30619">
    <property type="entry name" value="DNA INTERNALIZATION/COMPETENCE PROTEIN COMEC/REC2"/>
    <property type="match status" value="1"/>
</dbReference>
<accession>A0A1G2U4H5</accession>
<dbReference type="Pfam" id="PF00753">
    <property type="entry name" value="Lactamase_B"/>
    <property type="match status" value="1"/>
</dbReference>
<gene>
    <name evidence="2" type="ORF">A3B14_03130</name>
</gene>
<dbReference type="SMART" id="SM00849">
    <property type="entry name" value="Lactamase_B"/>
    <property type="match status" value="1"/>
</dbReference>
<dbReference type="InterPro" id="IPR036866">
    <property type="entry name" value="RibonucZ/Hydroxyglut_hydro"/>
</dbReference>
<dbReference type="AlphaFoldDB" id="A0A1G2U4H5"/>
<comment type="caution">
    <text evidence="2">The sequence shown here is derived from an EMBL/GenBank/DDBJ whole genome shotgun (WGS) entry which is preliminary data.</text>
</comment>
<dbReference type="EMBL" id="MHWE01000006">
    <property type="protein sequence ID" value="OHB04407.1"/>
    <property type="molecule type" value="Genomic_DNA"/>
</dbReference>
<proteinExistence type="predicted"/>
<evidence type="ECO:0000313" key="3">
    <source>
        <dbReference type="Proteomes" id="UP000176800"/>
    </source>
</evidence>
<dbReference type="Gene3D" id="3.60.15.10">
    <property type="entry name" value="Ribonuclease Z/Hydroxyacylglutathione hydrolase-like"/>
    <property type="match status" value="1"/>
</dbReference>
<dbReference type="SUPFAM" id="SSF56281">
    <property type="entry name" value="Metallo-hydrolase/oxidoreductase"/>
    <property type="match status" value="1"/>
</dbReference>
<dbReference type="PANTHER" id="PTHR30619:SF1">
    <property type="entry name" value="RECOMBINATION PROTEIN 2"/>
    <property type="match status" value="1"/>
</dbReference>
<evidence type="ECO:0000259" key="1">
    <source>
        <dbReference type="SMART" id="SM00849"/>
    </source>
</evidence>
<organism evidence="2 3">
    <name type="scientific">Candidatus Zambryskibacteria bacterium RIFCSPLOWO2_01_FULL_45_21</name>
    <dbReference type="NCBI Taxonomy" id="1802761"/>
    <lineage>
        <taxon>Bacteria</taxon>
        <taxon>Candidatus Zambryskiibacteriota</taxon>
    </lineage>
</organism>
<dbReference type="CDD" id="cd07731">
    <property type="entry name" value="ComA-like_MBL-fold"/>
    <property type="match status" value="1"/>
</dbReference>
<feature type="domain" description="Metallo-beta-lactamase" evidence="1">
    <location>
        <begin position="47"/>
        <end position="244"/>
    </location>
</feature>
<reference evidence="2 3" key="1">
    <citation type="journal article" date="2016" name="Nat. Commun.">
        <title>Thousands of microbial genomes shed light on interconnected biogeochemical processes in an aquifer system.</title>
        <authorList>
            <person name="Anantharaman K."/>
            <person name="Brown C.T."/>
            <person name="Hug L.A."/>
            <person name="Sharon I."/>
            <person name="Castelle C.J."/>
            <person name="Probst A.J."/>
            <person name="Thomas B.C."/>
            <person name="Singh A."/>
            <person name="Wilkins M.J."/>
            <person name="Karaoz U."/>
            <person name="Brodie E.L."/>
            <person name="Williams K.H."/>
            <person name="Hubbard S.S."/>
            <person name="Banfield J.F."/>
        </authorList>
    </citation>
    <scope>NUCLEOTIDE SEQUENCE [LARGE SCALE GENOMIC DNA]</scope>
</reference>
<dbReference type="InterPro" id="IPR035681">
    <property type="entry name" value="ComA-like_MBL"/>
</dbReference>
<dbReference type="InterPro" id="IPR052159">
    <property type="entry name" value="Competence_DNA_uptake"/>
</dbReference>